<proteinExistence type="predicted"/>
<feature type="compositionally biased region" description="Basic and acidic residues" evidence="1">
    <location>
        <begin position="1"/>
        <end position="31"/>
    </location>
</feature>
<gene>
    <name evidence="2" type="ORF">HGB38_14720</name>
</gene>
<dbReference type="Proteomes" id="UP000540698">
    <property type="component" value="Unassembled WGS sequence"/>
</dbReference>
<accession>A0A7X6R3Q0</accession>
<evidence type="ECO:0000313" key="2">
    <source>
        <dbReference type="EMBL" id="NKY27472.1"/>
    </source>
</evidence>
<organism evidence="2 3">
    <name type="scientific">Nocardia gamkensis</name>
    <dbReference type="NCBI Taxonomy" id="352869"/>
    <lineage>
        <taxon>Bacteria</taxon>
        <taxon>Bacillati</taxon>
        <taxon>Actinomycetota</taxon>
        <taxon>Actinomycetes</taxon>
        <taxon>Mycobacteriales</taxon>
        <taxon>Nocardiaceae</taxon>
        <taxon>Nocardia</taxon>
    </lineage>
</organism>
<dbReference type="EMBL" id="JAAXOS010000006">
    <property type="protein sequence ID" value="NKY27472.1"/>
    <property type="molecule type" value="Genomic_DNA"/>
</dbReference>
<feature type="region of interest" description="Disordered" evidence="1">
    <location>
        <begin position="327"/>
        <end position="363"/>
    </location>
</feature>
<dbReference type="AlphaFoldDB" id="A0A7X6R3Q0"/>
<name>A0A7X6R3Q0_9NOCA</name>
<evidence type="ECO:0000313" key="3">
    <source>
        <dbReference type="Proteomes" id="UP000540698"/>
    </source>
</evidence>
<evidence type="ECO:0000256" key="1">
    <source>
        <dbReference type="SAM" id="MobiDB-lite"/>
    </source>
</evidence>
<feature type="compositionally biased region" description="Basic and acidic residues" evidence="1">
    <location>
        <begin position="354"/>
        <end position="363"/>
    </location>
</feature>
<keyword evidence="3" id="KW-1185">Reference proteome</keyword>
<feature type="compositionally biased region" description="Basic and acidic residues" evidence="1">
    <location>
        <begin position="275"/>
        <end position="303"/>
    </location>
</feature>
<comment type="caution">
    <text evidence="2">The sequence shown here is derived from an EMBL/GenBank/DDBJ whole genome shotgun (WGS) entry which is preliminary data.</text>
</comment>
<dbReference type="RefSeq" id="WP_157114134.1">
    <property type="nucleotide sequence ID" value="NZ_JAAXOS010000006.1"/>
</dbReference>
<protein>
    <submittedName>
        <fullName evidence="2">Uncharacterized protein</fullName>
    </submittedName>
</protein>
<feature type="region of interest" description="Disordered" evidence="1">
    <location>
        <begin position="1"/>
        <end position="61"/>
    </location>
</feature>
<feature type="compositionally biased region" description="Basic and acidic residues" evidence="1">
    <location>
        <begin position="51"/>
        <end position="61"/>
    </location>
</feature>
<feature type="region of interest" description="Disordered" evidence="1">
    <location>
        <begin position="247"/>
        <end position="303"/>
    </location>
</feature>
<sequence length="363" mass="40610">MSDDADKRAERLRQDAQRAARLRQDAADRQRGRNNNTRGEYFHRGMAQIRGETRESGWVREHREDLPGSKYVKLDQARVLGGEKEFSEYKSGRVDGKARDQLAAHRYLLEKGIYQSGRWVTVKGELIAPEIRTLIEEMARDLKDKFQHVEVSREMAVRAIGLGETLTPGKTMELPGVGDKARAQQHAIERTENRARDTANRFREIERFRNAAVRGRAEAGQRAREAAERAQVERAAADRVALEFPVPSQLQEREAADTRERAAREAADAASPERAAADARTAEEKAREEARIAREAADNKERAEELARLQAQGVRPEVVKLLGLGQAQPPSAAVREPPGHAPGVLRGGTGQGQERSRGITRDR</sequence>
<reference evidence="2 3" key="1">
    <citation type="submission" date="2020-04" db="EMBL/GenBank/DDBJ databases">
        <title>MicrobeNet Type strains.</title>
        <authorList>
            <person name="Nicholson A.C."/>
        </authorList>
    </citation>
    <scope>NUCLEOTIDE SEQUENCE [LARGE SCALE GENOMIC DNA]</scope>
    <source>
        <strain evidence="2 3">DSM 44956</strain>
    </source>
</reference>
<feature type="compositionally biased region" description="Basic and acidic residues" evidence="1">
    <location>
        <begin position="251"/>
        <end position="267"/>
    </location>
</feature>